<proteinExistence type="predicted"/>
<dbReference type="InterPro" id="IPR021421">
    <property type="entry name" value="DUF3071"/>
</dbReference>
<evidence type="ECO:0000256" key="1">
    <source>
        <dbReference type="SAM" id="MobiDB-lite"/>
    </source>
</evidence>
<feature type="compositionally biased region" description="Low complexity" evidence="1">
    <location>
        <begin position="337"/>
        <end position="347"/>
    </location>
</feature>
<reference evidence="3 4" key="1">
    <citation type="submission" date="2012-01" db="EMBL/GenBank/DDBJ databases">
        <title>The Genome Sequence of Scardovia inopinata F0304.</title>
        <authorList>
            <consortium name="The Broad Institute Genome Sequencing Platform"/>
            <person name="Earl A."/>
            <person name="Ward D."/>
            <person name="Feldgarden M."/>
            <person name="Gevers D."/>
            <person name="Izard J."/>
            <person name="Baranova O.V."/>
            <person name="Blanton J.M."/>
            <person name="Tanner A.C."/>
            <person name="Dewhirst F.E."/>
            <person name="Young S.K."/>
            <person name="Zeng Q."/>
            <person name="Gargeya S."/>
            <person name="Fitzgerald M."/>
            <person name="Haas B."/>
            <person name="Abouelleil A."/>
            <person name="Alvarado L."/>
            <person name="Arachchi H.M."/>
            <person name="Berlin A."/>
            <person name="Chapman S.B."/>
            <person name="Gearin G."/>
            <person name="Goldberg J."/>
            <person name="Griggs A."/>
            <person name="Gujja S."/>
            <person name="Hansen M."/>
            <person name="Heiman D."/>
            <person name="Howarth C."/>
            <person name="Larimer J."/>
            <person name="Lui A."/>
            <person name="MacDonald P.J."/>
            <person name="McCowen C."/>
            <person name="Montmayeur A."/>
            <person name="Murphy C."/>
            <person name="Neiman D."/>
            <person name="Pearson M."/>
            <person name="Priest M."/>
            <person name="Roberts A."/>
            <person name="Saif S."/>
            <person name="Shea T."/>
            <person name="Sisk P."/>
            <person name="Stolte C."/>
            <person name="Sykes S."/>
            <person name="Wortman J."/>
            <person name="Nusbaum C."/>
            <person name="Birren B."/>
        </authorList>
    </citation>
    <scope>NUCLEOTIDE SEQUENCE [LARGE SCALE GENOMIC DNA]</scope>
    <source>
        <strain evidence="3 4">F0304</strain>
    </source>
</reference>
<dbReference type="NCBIfam" id="NF040712">
    <property type="entry name" value="SepH"/>
    <property type="match status" value="1"/>
</dbReference>
<name>W5IJK7_SCAIO</name>
<accession>W5IJK7</accession>
<organism evidence="3 4">
    <name type="scientific">Scardovia inopinata F0304</name>
    <dbReference type="NCBI Taxonomy" id="641146"/>
    <lineage>
        <taxon>Bacteria</taxon>
        <taxon>Bacillati</taxon>
        <taxon>Actinomycetota</taxon>
        <taxon>Actinomycetes</taxon>
        <taxon>Bifidobacteriales</taxon>
        <taxon>Bifidobacteriaceae</taxon>
        <taxon>Scardovia</taxon>
    </lineage>
</organism>
<keyword evidence="4" id="KW-1185">Reference proteome</keyword>
<feature type="compositionally biased region" description="Polar residues" evidence="1">
    <location>
        <begin position="216"/>
        <end position="231"/>
    </location>
</feature>
<feature type="domain" description="DUF3071" evidence="2">
    <location>
        <begin position="7"/>
        <end position="181"/>
    </location>
</feature>
<dbReference type="EMBL" id="ADCX01000004">
    <property type="protein sequence ID" value="EFG27210.1"/>
    <property type="molecule type" value="Genomic_DNA"/>
</dbReference>
<feature type="region of interest" description="Disordered" evidence="1">
    <location>
        <begin position="212"/>
        <end position="392"/>
    </location>
</feature>
<gene>
    <name evidence="3" type="ORF">HMPREF9020_00849</name>
</gene>
<protein>
    <recommendedName>
        <fullName evidence="2">DUF3071 domain-containing protein</fullName>
    </recommendedName>
</protein>
<evidence type="ECO:0000313" key="3">
    <source>
        <dbReference type="EMBL" id="EFG27210.1"/>
    </source>
</evidence>
<dbReference type="HOGENOM" id="CLU_021151_2_2_11"/>
<dbReference type="InterPro" id="IPR047682">
    <property type="entry name" value="SepH-like"/>
</dbReference>
<dbReference type="Pfam" id="PF11268">
    <property type="entry name" value="DUF3071"/>
    <property type="match status" value="1"/>
</dbReference>
<evidence type="ECO:0000313" key="4">
    <source>
        <dbReference type="Proteomes" id="UP000005777"/>
    </source>
</evidence>
<dbReference type="RefSeq" id="WP_006293214.1">
    <property type="nucleotide sequence ID" value="NZ_GG770225.1"/>
</dbReference>
<feature type="compositionally biased region" description="Basic and acidic residues" evidence="1">
    <location>
        <begin position="348"/>
        <end position="372"/>
    </location>
</feature>
<sequence>MTDEEHREAVFVTVNTVGNLIFEAEDSHERFAVEVTDELEQGILSARQILSDQKGPAQPHQFRALPIREIQLLTREGKTPEEIHQEYNVDLPLIRRFAQQVEQEKSFTISQFLKSAVSNKQDSHYAFQHTTVSDVISASISNYGIDDDDVTWNATRVNRDPWRISATFHSKGRTATATWSYNARTSDIICLNKTAQKLFGVYSSGTEPVDHEIFGPSSSEASSDFSITTRGPLTPGWMKVEDESSDMESSDMSDSQAVDQVTQDGSVSQKRSAQDSTQRNGKATLADSHKSHKEESPEQTQNGGSDADTDAHTDKNGRVSTFSRLLPLGKSKVPLNKSKGTSKQSQGKKQEETTSKPAPEQEGKSLQSEEKKGKKSRRRSSIPQWDEILFGD</sequence>
<dbReference type="Proteomes" id="UP000005777">
    <property type="component" value="Unassembled WGS sequence"/>
</dbReference>
<feature type="compositionally biased region" description="Basic and acidic residues" evidence="1">
    <location>
        <begin position="287"/>
        <end position="296"/>
    </location>
</feature>
<dbReference type="AlphaFoldDB" id="W5IJK7"/>
<feature type="compositionally biased region" description="Polar residues" evidence="1">
    <location>
        <begin position="256"/>
        <end position="281"/>
    </location>
</feature>
<dbReference type="eggNOG" id="ENOG5030HS9">
    <property type="taxonomic scope" value="Bacteria"/>
</dbReference>
<comment type="caution">
    <text evidence="3">The sequence shown here is derived from an EMBL/GenBank/DDBJ whole genome shotgun (WGS) entry which is preliminary data.</text>
</comment>
<evidence type="ECO:0000259" key="2">
    <source>
        <dbReference type="Pfam" id="PF11268"/>
    </source>
</evidence>